<keyword evidence="8" id="KW-0812">Transmembrane</keyword>
<feature type="modified residue" description="4-aspartylphosphate" evidence="7">
    <location>
        <position position="1199"/>
    </location>
</feature>
<evidence type="ECO:0000256" key="5">
    <source>
        <dbReference type="ARBA" id="ARBA00023125"/>
    </source>
</evidence>
<dbReference type="SMART" id="SM00388">
    <property type="entry name" value="HisKA"/>
    <property type="match status" value="1"/>
</dbReference>
<dbReference type="PROSITE" id="PS00041">
    <property type="entry name" value="HTH_ARAC_FAMILY_1"/>
    <property type="match status" value="1"/>
</dbReference>
<dbReference type="InterPro" id="IPR011123">
    <property type="entry name" value="Y_Y_Y"/>
</dbReference>
<dbReference type="Pfam" id="PF02518">
    <property type="entry name" value="HATPase_c"/>
    <property type="match status" value="1"/>
</dbReference>
<keyword evidence="6" id="KW-0804">Transcription</keyword>
<keyword evidence="14" id="KW-1185">Reference proteome</keyword>
<protein>
    <recommendedName>
        <fullName evidence="2">histidine kinase</fullName>
        <ecNumber evidence="2">2.7.13.3</ecNumber>
    </recommendedName>
</protein>
<dbReference type="SUPFAM" id="SSF63829">
    <property type="entry name" value="Calcium-dependent phosphotriesterase"/>
    <property type="match status" value="3"/>
</dbReference>
<gene>
    <name evidence="13" type="ORF">RT717_12570</name>
</gene>
<feature type="chain" id="PRO_5046842023" description="histidine kinase" evidence="9">
    <location>
        <begin position="27"/>
        <end position="1414"/>
    </location>
</feature>
<dbReference type="InterPro" id="IPR018060">
    <property type="entry name" value="HTH_AraC"/>
</dbReference>
<dbReference type="InterPro" id="IPR015943">
    <property type="entry name" value="WD40/YVTN_repeat-like_dom_sf"/>
</dbReference>
<dbReference type="PANTHER" id="PTHR43547">
    <property type="entry name" value="TWO-COMPONENT HISTIDINE KINASE"/>
    <property type="match status" value="1"/>
</dbReference>
<evidence type="ECO:0000256" key="7">
    <source>
        <dbReference type="PROSITE-ProRule" id="PRU00169"/>
    </source>
</evidence>
<keyword evidence="4" id="KW-0805">Transcription regulation</keyword>
<evidence type="ECO:0000256" key="4">
    <source>
        <dbReference type="ARBA" id="ARBA00023015"/>
    </source>
</evidence>
<dbReference type="PROSITE" id="PS01124">
    <property type="entry name" value="HTH_ARAC_FAMILY_2"/>
    <property type="match status" value="1"/>
</dbReference>
<dbReference type="CDD" id="cd16922">
    <property type="entry name" value="HATPase_EvgS-ArcB-TorS-like"/>
    <property type="match status" value="1"/>
</dbReference>
<evidence type="ECO:0000256" key="6">
    <source>
        <dbReference type="ARBA" id="ARBA00023163"/>
    </source>
</evidence>
<dbReference type="InterPro" id="IPR009057">
    <property type="entry name" value="Homeodomain-like_sf"/>
</dbReference>
<dbReference type="CDD" id="cd00082">
    <property type="entry name" value="HisKA"/>
    <property type="match status" value="1"/>
</dbReference>
<comment type="catalytic activity">
    <reaction evidence="1">
        <text>ATP + protein L-histidine = ADP + protein N-phospho-L-histidine.</text>
        <dbReference type="EC" id="2.7.13.3"/>
    </reaction>
</comment>
<dbReference type="Gene3D" id="2.60.40.10">
    <property type="entry name" value="Immunoglobulins"/>
    <property type="match status" value="1"/>
</dbReference>
<evidence type="ECO:0000256" key="8">
    <source>
        <dbReference type="SAM" id="Phobius"/>
    </source>
</evidence>
<dbReference type="InterPro" id="IPR003661">
    <property type="entry name" value="HisK_dim/P_dom"/>
</dbReference>
<evidence type="ECO:0000256" key="1">
    <source>
        <dbReference type="ARBA" id="ARBA00000085"/>
    </source>
</evidence>
<feature type="domain" description="Histidine kinase" evidence="11">
    <location>
        <begin position="876"/>
        <end position="1101"/>
    </location>
</feature>
<reference evidence="13 14" key="1">
    <citation type="journal article" date="2023" name="Microbiol. Resour. Announc.">
        <title>Complete Genome Sequence of Imperialibacter roseus strain P4T.</title>
        <authorList>
            <person name="Tizabi D.R."/>
            <person name="Bachvaroff T."/>
            <person name="Hill R.T."/>
        </authorList>
    </citation>
    <scope>NUCLEOTIDE SEQUENCE [LARGE SCALE GENOMIC DNA]</scope>
    <source>
        <strain evidence="13 14">P4T</strain>
    </source>
</reference>
<evidence type="ECO:0000259" key="11">
    <source>
        <dbReference type="PROSITE" id="PS50109"/>
    </source>
</evidence>
<accession>A0ABZ0IYK1</accession>
<evidence type="ECO:0000256" key="2">
    <source>
        <dbReference type="ARBA" id="ARBA00012438"/>
    </source>
</evidence>
<sequence>MWKSMGWIRYFVLIALCPVAADLAIAQNNSALTSNIKFEQLADGLSEKSVTSIIQDRHGFLWFGTRNGLNQYDGIEFKVYEYIHGDSTSLSSSFITSLAEDKEGNIWVGTTDAGLNRYNRKLDNFTRFQSKPNDPESLSDNWVTDLCIDSRGNVWVGTEGGGLNVVYAGSKAFKHFTNDVKDPLSLANNHVRSICEDSSGNIWVATYGGGLDRFDAGGQRFIHHRYEPGNAKSLSSNYLNSFLKDSDGQIWIGTREGLSRLVPKDNGVEFQRVMPNIVDPTGLVHNIVLSISEDNYNRLWLGMENGGLSIYDRQTGQFSNFWPNPLDPTSVGANSIWAVYKDNIGTMWLAARNRGLNKWDQYQTKFIHHILPPSGGHSLANNDIICFVEDREGNLWIGTDGGGLNYFNRKTNEVKSYVHDINDPKSIGSNSVISLEIDSYGDLWAGTWEGGLNKFDKRTGTFQRFVNDPQDTTTIGSNYVFSVFEDSKKRLWAGTFYEGLDLFDRKTGAFSHYEVNPDDPESLSHNRVFTMFEDSRNNIWIGTEGGGLLQMMFDSDGEPVFKTYINNPKDSTSLSSNVVNAIYEDSKSTLWVSTWAGLNKFDYGKGAFETFRKNDGLADNVVNGILEDERGMFWISTNQGISEFDPEKRRFKNYSTADGLQEQEFVRGAYLKSQSGEFFFGGVNGFNSFYPGEVKENPHIPPVYITNFWIYNEEVRPGAKGSVLAQNIIDTKEITLTYHQNEFSFEFAALNYSQAFKNSYSYMLEGYDEHWHEAGNQRTASYTKVPHGDYVFRVKASNNDGLWNEEGASLRIIVTPPWWATWWAYAIYISIVIGLLFWYRQVLIYRERLKSDLRLEHMELTKMQEMDAMKSNFFANISHEFRTPLTLMLSPLKSMYSGAFRGDVRKQYSVMIRSGERLLRLINQLLDLSKLGSGSMKLEASRTDVVEFLKPIAASFSSYATQKKLSYSYNHPNAPLEAYIDHDKVEKIVTNLLSNAFKFTSEGEISLNLSRISMEMTDSEAGGEFVQITVRDCGVGIPREHLQSVFDRFYQADVDHHGDQEGTGIGLSLTKELVELHRGRISVKSTLGEGSCFKVLIPMGKAHLQDSEIVEPEKVGVVSIGHVVEELEERDKHSTGEAAIVKTDPKEGKPLVLIVEDNGDLRTYMKESLEHSYEIIDAANGKIGLEKCIELVPDLIISDIMMPLMDGVEMCHLVKTDSRISHVPVILLTAKADLEDKLTGLETGADDYITKPFDSRFLEVRVRNLIKTRELMRERFMGNRKLVLEPKEITITPLDEVFMKKVLKTIEDNIGDSEFRVEDLGREVAMSRMHFYRKVKALTGQTAVEFIRTIRLKRAAQMLKQNQLTVSEITYAVGFNDLQYFRNRFKKYFGVSPSEYASQFAGDKPEVESEVRDS</sequence>
<dbReference type="Gene3D" id="1.10.10.60">
    <property type="entry name" value="Homeodomain-like"/>
    <property type="match status" value="1"/>
</dbReference>
<dbReference type="SUPFAM" id="SSF46689">
    <property type="entry name" value="Homeodomain-like"/>
    <property type="match status" value="1"/>
</dbReference>
<dbReference type="Gene3D" id="2.130.10.10">
    <property type="entry name" value="YVTN repeat-like/Quinoprotein amine dehydrogenase"/>
    <property type="match status" value="3"/>
</dbReference>
<dbReference type="SUPFAM" id="SSF47384">
    <property type="entry name" value="Homodimeric domain of signal transducing histidine kinase"/>
    <property type="match status" value="1"/>
</dbReference>
<dbReference type="InterPro" id="IPR013783">
    <property type="entry name" value="Ig-like_fold"/>
</dbReference>
<dbReference type="InterPro" id="IPR036890">
    <property type="entry name" value="HATPase_C_sf"/>
</dbReference>
<organism evidence="13 14">
    <name type="scientific">Imperialibacter roseus</name>
    <dbReference type="NCBI Taxonomy" id="1324217"/>
    <lineage>
        <taxon>Bacteria</taxon>
        <taxon>Pseudomonadati</taxon>
        <taxon>Bacteroidota</taxon>
        <taxon>Cytophagia</taxon>
        <taxon>Cytophagales</taxon>
        <taxon>Flammeovirgaceae</taxon>
        <taxon>Imperialibacter</taxon>
    </lineage>
</organism>
<dbReference type="PROSITE" id="PS50110">
    <property type="entry name" value="RESPONSE_REGULATORY"/>
    <property type="match status" value="1"/>
</dbReference>
<dbReference type="InterPro" id="IPR011006">
    <property type="entry name" value="CheY-like_superfamily"/>
</dbReference>
<dbReference type="PROSITE" id="PS50109">
    <property type="entry name" value="HIS_KIN"/>
    <property type="match status" value="1"/>
</dbReference>
<dbReference type="InterPro" id="IPR003594">
    <property type="entry name" value="HATPase_dom"/>
</dbReference>
<dbReference type="SMART" id="SM00342">
    <property type="entry name" value="HTH_ARAC"/>
    <property type="match status" value="1"/>
</dbReference>
<dbReference type="EMBL" id="CP136051">
    <property type="protein sequence ID" value="WOK09474.1"/>
    <property type="molecule type" value="Genomic_DNA"/>
</dbReference>
<dbReference type="Pfam" id="PF07494">
    <property type="entry name" value="Reg_prop"/>
    <property type="match status" value="10"/>
</dbReference>
<feature type="signal peptide" evidence="9">
    <location>
        <begin position="1"/>
        <end position="26"/>
    </location>
</feature>
<evidence type="ECO:0000256" key="3">
    <source>
        <dbReference type="ARBA" id="ARBA00022553"/>
    </source>
</evidence>
<dbReference type="SMART" id="SM00448">
    <property type="entry name" value="REC"/>
    <property type="match status" value="1"/>
</dbReference>
<name>A0ABZ0IYK1_9BACT</name>
<dbReference type="InterPro" id="IPR001789">
    <property type="entry name" value="Sig_transdc_resp-reg_receiver"/>
</dbReference>
<proteinExistence type="predicted"/>
<evidence type="ECO:0000259" key="12">
    <source>
        <dbReference type="PROSITE" id="PS50110"/>
    </source>
</evidence>
<dbReference type="Gene3D" id="3.30.565.10">
    <property type="entry name" value="Histidine kinase-like ATPase, C-terminal domain"/>
    <property type="match status" value="1"/>
</dbReference>
<keyword evidence="8" id="KW-0472">Membrane</keyword>
<dbReference type="InterPro" id="IPR011110">
    <property type="entry name" value="Reg_prop"/>
</dbReference>
<dbReference type="InterPro" id="IPR018062">
    <property type="entry name" value="HTH_AraC-typ_CS"/>
</dbReference>
<dbReference type="Pfam" id="PF00512">
    <property type="entry name" value="HisKA"/>
    <property type="match status" value="1"/>
</dbReference>
<dbReference type="SUPFAM" id="SSF55874">
    <property type="entry name" value="ATPase domain of HSP90 chaperone/DNA topoisomerase II/histidine kinase"/>
    <property type="match status" value="1"/>
</dbReference>
<dbReference type="InterPro" id="IPR005467">
    <property type="entry name" value="His_kinase_dom"/>
</dbReference>
<dbReference type="Gene3D" id="3.40.50.2300">
    <property type="match status" value="1"/>
</dbReference>
<feature type="domain" description="Response regulatory" evidence="12">
    <location>
        <begin position="1151"/>
        <end position="1266"/>
    </location>
</feature>
<feature type="transmembrane region" description="Helical" evidence="8">
    <location>
        <begin position="818"/>
        <end position="839"/>
    </location>
</feature>
<evidence type="ECO:0000313" key="14">
    <source>
        <dbReference type="Proteomes" id="UP001302349"/>
    </source>
</evidence>
<dbReference type="Pfam" id="PF00072">
    <property type="entry name" value="Response_reg"/>
    <property type="match status" value="1"/>
</dbReference>
<dbReference type="InterPro" id="IPR004358">
    <property type="entry name" value="Sig_transdc_His_kin-like_C"/>
</dbReference>
<evidence type="ECO:0000256" key="9">
    <source>
        <dbReference type="SAM" id="SignalP"/>
    </source>
</evidence>
<dbReference type="PANTHER" id="PTHR43547:SF2">
    <property type="entry name" value="HYBRID SIGNAL TRANSDUCTION HISTIDINE KINASE C"/>
    <property type="match status" value="1"/>
</dbReference>
<dbReference type="Proteomes" id="UP001302349">
    <property type="component" value="Chromosome"/>
</dbReference>
<evidence type="ECO:0000259" key="10">
    <source>
        <dbReference type="PROSITE" id="PS01124"/>
    </source>
</evidence>
<evidence type="ECO:0000313" key="13">
    <source>
        <dbReference type="EMBL" id="WOK09474.1"/>
    </source>
</evidence>
<dbReference type="SUPFAM" id="SSF52172">
    <property type="entry name" value="CheY-like"/>
    <property type="match status" value="1"/>
</dbReference>
<keyword evidence="5" id="KW-0238">DNA-binding</keyword>
<feature type="domain" description="HTH araC/xylS-type" evidence="10">
    <location>
        <begin position="1300"/>
        <end position="1399"/>
    </location>
</feature>
<dbReference type="PRINTS" id="PR00344">
    <property type="entry name" value="BCTRLSENSOR"/>
</dbReference>
<keyword evidence="9" id="KW-0732">Signal</keyword>
<dbReference type="InterPro" id="IPR036097">
    <property type="entry name" value="HisK_dim/P_sf"/>
</dbReference>
<keyword evidence="8" id="KW-1133">Transmembrane helix</keyword>
<dbReference type="RefSeq" id="WP_317492092.1">
    <property type="nucleotide sequence ID" value="NZ_CP136051.1"/>
</dbReference>
<dbReference type="Pfam" id="PF07495">
    <property type="entry name" value="Y_Y_Y"/>
    <property type="match status" value="1"/>
</dbReference>
<dbReference type="SMART" id="SM00387">
    <property type="entry name" value="HATPase_c"/>
    <property type="match status" value="1"/>
</dbReference>
<dbReference type="EC" id="2.7.13.3" evidence="2"/>
<dbReference type="Pfam" id="PF12833">
    <property type="entry name" value="HTH_18"/>
    <property type="match status" value="1"/>
</dbReference>
<keyword evidence="3 7" id="KW-0597">Phosphoprotein</keyword>
<dbReference type="CDD" id="cd17574">
    <property type="entry name" value="REC_OmpR"/>
    <property type="match status" value="1"/>
</dbReference>
<dbReference type="Gene3D" id="1.10.287.130">
    <property type="match status" value="1"/>
</dbReference>